<feature type="domain" description="HTH cro/C1-type" evidence="1">
    <location>
        <begin position="8"/>
        <end position="55"/>
    </location>
</feature>
<dbReference type="InterPro" id="IPR041413">
    <property type="entry name" value="MLTR_LBD"/>
</dbReference>
<dbReference type="Pfam" id="PF17765">
    <property type="entry name" value="MLTR_LBD"/>
    <property type="match status" value="1"/>
</dbReference>
<dbReference type="Proteomes" id="UP000198327">
    <property type="component" value="Unassembled WGS sequence"/>
</dbReference>
<proteinExistence type="predicted"/>
<dbReference type="InterPro" id="IPR010982">
    <property type="entry name" value="Lambda_DNA-bd_dom_sf"/>
</dbReference>
<keyword evidence="3" id="KW-1185">Reference proteome</keyword>
<dbReference type="EMBL" id="FZOW01000002">
    <property type="protein sequence ID" value="SNS47722.1"/>
    <property type="molecule type" value="Genomic_DNA"/>
</dbReference>
<dbReference type="AlphaFoldDB" id="A0A239EUZ8"/>
<dbReference type="PANTHER" id="PTHR35010">
    <property type="entry name" value="BLL4672 PROTEIN-RELATED"/>
    <property type="match status" value="1"/>
</dbReference>
<dbReference type="CDD" id="cd00093">
    <property type="entry name" value="HTH_XRE"/>
    <property type="match status" value="1"/>
</dbReference>
<evidence type="ECO:0000313" key="3">
    <source>
        <dbReference type="Proteomes" id="UP000198327"/>
    </source>
</evidence>
<organism evidence="2 3">
    <name type="scientific">Rhodococcoides kyotonense</name>
    <dbReference type="NCBI Taxonomy" id="398843"/>
    <lineage>
        <taxon>Bacteria</taxon>
        <taxon>Bacillati</taxon>
        <taxon>Actinomycetota</taxon>
        <taxon>Actinomycetes</taxon>
        <taxon>Mycobacteriales</taxon>
        <taxon>Nocardiaceae</taxon>
        <taxon>Rhodococcoides</taxon>
    </lineage>
</organism>
<accession>A0A239EUZ8</accession>
<dbReference type="PROSITE" id="PS50943">
    <property type="entry name" value="HTH_CROC1"/>
    <property type="match status" value="1"/>
</dbReference>
<dbReference type="PANTHER" id="PTHR35010:SF2">
    <property type="entry name" value="BLL4672 PROTEIN"/>
    <property type="match status" value="1"/>
</dbReference>
<protein>
    <submittedName>
        <fullName evidence="2">Helix-turn-helix domain-containing protein</fullName>
    </submittedName>
</protein>
<reference evidence="3" key="1">
    <citation type="submission" date="2017-06" db="EMBL/GenBank/DDBJ databases">
        <authorList>
            <person name="Varghese N."/>
            <person name="Submissions S."/>
        </authorList>
    </citation>
    <scope>NUCLEOTIDE SEQUENCE [LARGE SCALE GENOMIC DNA]</scope>
    <source>
        <strain evidence="3">JCM 23211</strain>
    </source>
</reference>
<sequence>MGGRRVPGLRREEVAVLAGVSADYYARLEQGRERSPSAQVLDALCCALRLAPDASDHAFRLARLSPEVSRTDDIVDPELLDTMDAFPYAAAYVTNAAFRVLAANTTAAALIAPVRRDGNILSTIFLDPVAQEYYANWDDVSRAAVSALRFAGGFVPPHPEVTALVAGLYEDSPAFRGLWDDQAVAGLSMTRKTIRHPDVGTMELRYQTFDVRTSPGQQLTVATAAAGSPSADALALLGTAAAARQHTSTS</sequence>
<dbReference type="GO" id="GO:0003677">
    <property type="term" value="F:DNA binding"/>
    <property type="evidence" value="ECO:0007669"/>
    <property type="project" value="InterPro"/>
</dbReference>
<dbReference type="InterPro" id="IPR001387">
    <property type="entry name" value="Cro/C1-type_HTH"/>
</dbReference>
<evidence type="ECO:0000259" key="1">
    <source>
        <dbReference type="PROSITE" id="PS50943"/>
    </source>
</evidence>
<dbReference type="Gene3D" id="3.30.450.180">
    <property type="match status" value="1"/>
</dbReference>
<dbReference type="SUPFAM" id="SSF47413">
    <property type="entry name" value="lambda repressor-like DNA-binding domains"/>
    <property type="match status" value="1"/>
</dbReference>
<dbReference type="Pfam" id="PF13560">
    <property type="entry name" value="HTH_31"/>
    <property type="match status" value="1"/>
</dbReference>
<name>A0A239EUZ8_9NOCA</name>
<evidence type="ECO:0000313" key="2">
    <source>
        <dbReference type="EMBL" id="SNS47722.1"/>
    </source>
</evidence>
<gene>
    <name evidence="2" type="ORF">SAMN05421642_102547</name>
</gene>
<dbReference type="Gene3D" id="1.10.260.40">
    <property type="entry name" value="lambda repressor-like DNA-binding domains"/>
    <property type="match status" value="1"/>
</dbReference>